<evidence type="ECO:0000256" key="1">
    <source>
        <dbReference type="ARBA" id="ARBA00004651"/>
    </source>
</evidence>
<dbReference type="HOGENOM" id="CLU_007946_3_0_1"/>
<keyword evidence="11" id="KW-1185">Reference proteome</keyword>
<feature type="transmembrane region" description="Helical" evidence="9">
    <location>
        <begin position="448"/>
        <end position="468"/>
    </location>
</feature>
<comment type="similarity">
    <text evidence="2">Belongs to the amino acid-polyamine-organocation (APC) superfamily. L-type amino acid transporter (LAT) (TC 2.A.3.8) family.</text>
</comment>
<dbReference type="STRING" id="51511.ENSCSAVP00000017587"/>
<evidence type="ECO:0000256" key="7">
    <source>
        <dbReference type="ARBA" id="ARBA00022989"/>
    </source>
</evidence>
<evidence type="ECO:0000256" key="6">
    <source>
        <dbReference type="ARBA" id="ARBA00022970"/>
    </source>
</evidence>
<dbReference type="GO" id="GO:0015179">
    <property type="term" value="F:L-amino acid transmembrane transporter activity"/>
    <property type="evidence" value="ECO:0007669"/>
    <property type="project" value="TreeGrafter"/>
</dbReference>
<sequence length="499" mass="54876">TIRSFFYYTFINKEMSENDEPSTSFQDVTKTQQSVNLKQKITLANGVALIVGNIIGSGIFLSPKGVQEKCGSPGLSLIIWSICGVFSLIGALCYAELGTTIIKSGASYAYILRAFGPLVGFVRLWISVLIIEPTVQAAIAITFANYLIQPFFPTCEPPFYAVRLLAAACVIIIMVMNCFSVRYGTRIQDIFAYAKVLALIVIMIVGFIALGNGTSSSSLAEPWKGTTNNIGNIALALYSGLYAYSGWDTLNFMVEELQDPYRNLPKAIYISLPLCTIIYILTNIAYYAILTPAELIATDAVAVSFAGKTLGVMQWTIPIAVAMSTFGGLNSSIMASSRLFFVGAREGHLPDYLAMVNFKRFTPAPSLLFTGTLTLVFLCVSDVFDLINYYSFMYWLAVGLSIAGQIYLRFTEPKLPRPLKVNIIFPIIFCLACLFLVIVPFFEETRDSLIGTAILATGIPIYFFFVYLKQPAFLSKISNAVTGFLQKLLPVSISDMEIE</sequence>
<keyword evidence="5 9" id="KW-0812">Transmembrane</keyword>
<dbReference type="InParanoid" id="H2ZJ21"/>
<dbReference type="InterPro" id="IPR002293">
    <property type="entry name" value="AA/rel_permease1"/>
</dbReference>
<dbReference type="FunFam" id="1.20.1740.10:FF:000003">
    <property type="entry name" value="Y+L amino acid transporter 1 isoform X1"/>
    <property type="match status" value="1"/>
</dbReference>
<feature type="transmembrane region" description="Helical" evidence="9">
    <location>
        <begin position="423"/>
        <end position="442"/>
    </location>
</feature>
<evidence type="ECO:0000256" key="9">
    <source>
        <dbReference type="SAM" id="Phobius"/>
    </source>
</evidence>
<feature type="transmembrane region" description="Helical" evidence="9">
    <location>
        <begin position="191"/>
        <end position="210"/>
    </location>
</feature>
<reference evidence="10" key="3">
    <citation type="submission" date="2025-09" db="UniProtKB">
        <authorList>
            <consortium name="Ensembl"/>
        </authorList>
    </citation>
    <scope>IDENTIFICATION</scope>
</reference>
<accession>H2ZJ21</accession>
<comment type="subcellular location">
    <subcellularLocation>
        <location evidence="1">Cell membrane</location>
        <topology evidence="1">Multi-pass membrane protein</topology>
    </subcellularLocation>
</comment>
<evidence type="ECO:0008006" key="12">
    <source>
        <dbReference type="Google" id="ProtNLM"/>
    </source>
</evidence>
<evidence type="ECO:0000313" key="10">
    <source>
        <dbReference type="Ensembl" id="ENSCSAVP00000017587.1"/>
    </source>
</evidence>
<proteinExistence type="inferred from homology"/>
<dbReference type="Gene3D" id="1.20.1740.10">
    <property type="entry name" value="Amino acid/polyamine transporter I"/>
    <property type="match status" value="1"/>
</dbReference>
<reference evidence="10" key="2">
    <citation type="submission" date="2025-08" db="UniProtKB">
        <authorList>
            <consortium name="Ensembl"/>
        </authorList>
    </citation>
    <scope>IDENTIFICATION</scope>
</reference>
<dbReference type="InterPro" id="IPR050598">
    <property type="entry name" value="AminoAcid_Transporter"/>
</dbReference>
<feature type="transmembrane region" description="Helical" evidence="9">
    <location>
        <begin position="268"/>
        <end position="289"/>
    </location>
</feature>
<feature type="transmembrane region" description="Helical" evidence="9">
    <location>
        <begin position="367"/>
        <end position="387"/>
    </location>
</feature>
<dbReference type="AlphaFoldDB" id="H2ZJ21"/>
<dbReference type="Pfam" id="PF13520">
    <property type="entry name" value="AA_permease_2"/>
    <property type="match status" value="1"/>
</dbReference>
<evidence type="ECO:0000256" key="4">
    <source>
        <dbReference type="ARBA" id="ARBA00022475"/>
    </source>
</evidence>
<dbReference type="PANTHER" id="PTHR11785">
    <property type="entry name" value="AMINO ACID TRANSPORTER"/>
    <property type="match status" value="1"/>
</dbReference>
<name>H2ZJ21_CIOSA</name>
<evidence type="ECO:0000256" key="3">
    <source>
        <dbReference type="ARBA" id="ARBA00022448"/>
    </source>
</evidence>
<feature type="transmembrane region" description="Helical" evidence="9">
    <location>
        <begin position="230"/>
        <end position="247"/>
    </location>
</feature>
<keyword evidence="3" id="KW-0813">Transport</keyword>
<keyword evidence="4" id="KW-1003">Cell membrane</keyword>
<dbReference type="Ensembl" id="ENSCSAVT00000017779.1">
    <property type="protein sequence ID" value="ENSCSAVP00000017587.1"/>
    <property type="gene ID" value="ENSCSAVG00000010355.1"/>
</dbReference>
<feature type="transmembrane region" description="Helical" evidence="9">
    <location>
        <begin position="43"/>
        <end position="62"/>
    </location>
</feature>
<keyword evidence="8 9" id="KW-0472">Membrane</keyword>
<evidence type="ECO:0000313" key="11">
    <source>
        <dbReference type="Proteomes" id="UP000007875"/>
    </source>
</evidence>
<dbReference type="PIRSF" id="PIRSF006060">
    <property type="entry name" value="AA_transporter"/>
    <property type="match status" value="1"/>
</dbReference>
<feature type="transmembrane region" description="Helical" evidence="9">
    <location>
        <begin position="393"/>
        <end position="411"/>
    </location>
</feature>
<organism evidence="10 11">
    <name type="scientific">Ciona savignyi</name>
    <name type="common">Pacific transparent sea squirt</name>
    <dbReference type="NCBI Taxonomy" id="51511"/>
    <lineage>
        <taxon>Eukaryota</taxon>
        <taxon>Metazoa</taxon>
        <taxon>Chordata</taxon>
        <taxon>Tunicata</taxon>
        <taxon>Ascidiacea</taxon>
        <taxon>Phlebobranchia</taxon>
        <taxon>Cionidae</taxon>
        <taxon>Ciona</taxon>
    </lineage>
</organism>
<dbReference type="OMA" id="ISGMYFG"/>
<feature type="transmembrane region" description="Helical" evidence="9">
    <location>
        <begin position="160"/>
        <end position="179"/>
    </location>
</feature>
<dbReference type="eggNOG" id="KOG1287">
    <property type="taxonomic scope" value="Eukaryota"/>
</dbReference>
<evidence type="ECO:0000256" key="2">
    <source>
        <dbReference type="ARBA" id="ARBA00007040"/>
    </source>
</evidence>
<feature type="transmembrane region" description="Helical" evidence="9">
    <location>
        <begin position="118"/>
        <end position="148"/>
    </location>
</feature>
<dbReference type="GeneTree" id="ENSGT00940000158295"/>
<feature type="transmembrane region" description="Helical" evidence="9">
    <location>
        <begin position="74"/>
        <end position="97"/>
    </location>
</feature>
<dbReference type="GO" id="GO:0005886">
    <property type="term" value="C:plasma membrane"/>
    <property type="evidence" value="ECO:0007669"/>
    <property type="project" value="UniProtKB-SubCell"/>
</dbReference>
<dbReference type="FunCoup" id="H2ZJ21">
    <property type="interactions" value="17"/>
</dbReference>
<keyword evidence="6" id="KW-0029">Amino-acid transport</keyword>
<dbReference type="Proteomes" id="UP000007875">
    <property type="component" value="Unassembled WGS sequence"/>
</dbReference>
<protein>
    <recommendedName>
        <fullName evidence="12">Amino acid permease/ SLC12A domain-containing protein</fullName>
    </recommendedName>
</protein>
<evidence type="ECO:0000256" key="8">
    <source>
        <dbReference type="ARBA" id="ARBA00023136"/>
    </source>
</evidence>
<reference evidence="11" key="1">
    <citation type="submission" date="2003-08" db="EMBL/GenBank/DDBJ databases">
        <authorList>
            <person name="Birren B."/>
            <person name="Nusbaum C."/>
            <person name="Abebe A."/>
            <person name="Abouelleil A."/>
            <person name="Adekoya E."/>
            <person name="Ait-zahra M."/>
            <person name="Allen N."/>
            <person name="Allen T."/>
            <person name="An P."/>
            <person name="Anderson M."/>
            <person name="Anderson S."/>
            <person name="Arachchi H."/>
            <person name="Armbruster J."/>
            <person name="Bachantsang P."/>
            <person name="Baldwin J."/>
            <person name="Barry A."/>
            <person name="Bayul T."/>
            <person name="Blitshsteyn B."/>
            <person name="Bloom T."/>
            <person name="Blye J."/>
            <person name="Boguslavskiy L."/>
            <person name="Borowsky M."/>
            <person name="Boukhgalter B."/>
            <person name="Brunache A."/>
            <person name="Butler J."/>
            <person name="Calixte N."/>
            <person name="Calvo S."/>
            <person name="Camarata J."/>
            <person name="Campo K."/>
            <person name="Chang J."/>
            <person name="Cheshatsang Y."/>
            <person name="Citroen M."/>
            <person name="Collymore A."/>
            <person name="Considine T."/>
            <person name="Cook A."/>
            <person name="Cooke P."/>
            <person name="Corum B."/>
            <person name="Cuomo C."/>
            <person name="David R."/>
            <person name="Dawoe T."/>
            <person name="Degray S."/>
            <person name="Dodge S."/>
            <person name="Dooley K."/>
            <person name="Dorje P."/>
            <person name="Dorjee K."/>
            <person name="Dorris L."/>
            <person name="Duffey N."/>
            <person name="Dupes A."/>
            <person name="Elkins T."/>
            <person name="Engels R."/>
            <person name="Erickson J."/>
            <person name="Farina A."/>
            <person name="Faro S."/>
            <person name="Ferreira P."/>
            <person name="Fischer H."/>
            <person name="Fitzgerald M."/>
            <person name="Foley K."/>
            <person name="Gage D."/>
            <person name="Galagan J."/>
            <person name="Gearin G."/>
            <person name="Gnerre S."/>
            <person name="Gnirke A."/>
            <person name="Goyette A."/>
            <person name="Graham J."/>
            <person name="Grandbois E."/>
            <person name="Gyaltsen K."/>
            <person name="Hafez N."/>
            <person name="Hagopian D."/>
            <person name="Hagos B."/>
            <person name="Hall J."/>
            <person name="Hatcher B."/>
            <person name="Heller A."/>
            <person name="Higgins H."/>
            <person name="Honan T."/>
            <person name="Horn A."/>
            <person name="Houde N."/>
            <person name="Hughes L."/>
            <person name="Hulme W."/>
            <person name="Husby E."/>
            <person name="Iliev I."/>
            <person name="Jaffe D."/>
            <person name="Jones C."/>
            <person name="Kamal M."/>
            <person name="Kamat A."/>
            <person name="Kamvysselis M."/>
            <person name="Karlsson E."/>
            <person name="Kells C."/>
            <person name="Kieu A."/>
            <person name="Kisner P."/>
            <person name="Kodira C."/>
            <person name="Kulbokas E."/>
            <person name="Labutti K."/>
            <person name="Lama D."/>
            <person name="Landers T."/>
            <person name="Leger J."/>
            <person name="Levine S."/>
            <person name="Lewis D."/>
            <person name="Lewis T."/>
            <person name="Lindblad-toh K."/>
            <person name="Liu X."/>
            <person name="Lokyitsang T."/>
            <person name="Lokyitsang Y."/>
            <person name="Lucien O."/>
            <person name="Lui A."/>
            <person name="Ma L.J."/>
            <person name="Mabbitt R."/>
            <person name="Macdonald J."/>
            <person name="Maclean C."/>
            <person name="Major J."/>
            <person name="Manning J."/>
            <person name="Marabella R."/>
            <person name="Maru K."/>
            <person name="Matthews C."/>
            <person name="Mauceli E."/>
            <person name="Mccarthy M."/>
            <person name="Mcdonough S."/>
            <person name="Mcghee T."/>
            <person name="Meldrim J."/>
            <person name="Meneus L."/>
            <person name="Mesirov J."/>
            <person name="Mihalev A."/>
            <person name="Mihova T."/>
            <person name="Mikkelsen T."/>
            <person name="Mlenga V."/>
            <person name="Moru K."/>
            <person name="Mozes J."/>
            <person name="Mulrain L."/>
            <person name="Munson G."/>
            <person name="Naylor J."/>
            <person name="Newes C."/>
            <person name="Nguyen C."/>
            <person name="Nguyen N."/>
            <person name="Nguyen T."/>
            <person name="Nicol R."/>
            <person name="Nielsen C."/>
            <person name="Nizzari M."/>
            <person name="Norbu C."/>
            <person name="Norbu N."/>
            <person name="O'donnell P."/>
            <person name="Okoawo O."/>
            <person name="O'leary S."/>
            <person name="Omotosho B."/>
            <person name="O'neill K."/>
            <person name="Osman S."/>
            <person name="Parker S."/>
            <person name="Perrin D."/>
            <person name="Phunkhang P."/>
            <person name="Piqani B."/>
            <person name="Purcell S."/>
            <person name="Rachupka T."/>
            <person name="Ramasamy U."/>
            <person name="Rameau R."/>
            <person name="Ray V."/>
            <person name="Raymond C."/>
            <person name="Retta R."/>
            <person name="Richardson S."/>
            <person name="Rise C."/>
            <person name="Rodriguez J."/>
            <person name="Rogers J."/>
            <person name="Rogov P."/>
            <person name="Rutman M."/>
            <person name="Schupbach R."/>
            <person name="Seaman C."/>
            <person name="Settipalli S."/>
            <person name="Sharpe T."/>
            <person name="Sheridan J."/>
            <person name="Sherpa N."/>
            <person name="Shi J."/>
            <person name="Smirnov S."/>
            <person name="Smith C."/>
            <person name="Sougnez C."/>
            <person name="Spencer B."/>
            <person name="Stalker J."/>
            <person name="Stange-thomann N."/>
            <person name="Stavropoulos S."/>
            <person name="Stetson K."/>
            <person name="Stone C."/>
            <person name="Stone S."/>
            <person name="Stubbs M."/>
            <person name="Talamas J."/>
            <person name="Tchuinga P."/>
            <person name="Tenzing P."/>
            <person name="Tesfaye S."/>
            <person name="Theodore J."/>
            <person name="Thoulutsang Y."/>
            <person name="Topham K."/>
            <person name="Towey S."/>
            <person name="Tsamla T."/>
            <person name="Tsomo N."/>
            <person name="Vallee D."/>
            <person name="Vassiliev H."/>
            <person name="Venkataraman V."/>
            <person name="Vinson J."/>
            <person name="Vo A."/>
            <person name="Wade C."/>
            <person name="Wang S."/>
            <person name="Wangchuk T."/>
            <person name="Wangdi T."/>
            <person name="Whittaker C."/>
            <person name="Wilkinson J."/>
            <person name="Wu Y."/>
            <person name="Wyman D."/>
            <person name="Yadav S."/>
            <person name="Yang S."/>
            <person name="Yang X."/>
            <person name="Yeager S."/>
            <person name="Yee E."/>
            <person name="Young G."/>
            <person name="Zainoun J."/>
            <person name="Zembeck L."/>
            <person name="Zimmer A."/>
            <person name="Zody M."/>
            <person name="Lander E."/>
        </authorList>
    </citation>
    <scope>NUCLEOTIDE SEQUENCE [LARGE SCALE GENOMIC DNA]</scope>
</reference>
<dbReference type="PANTHER" id="PTHR11785:SF389">
    <property type="entry name" value="Y+L AMINO ACID TRANSPORTER 1-LIKE"/>
    <property type="match status" value="1"/>
</dbReference>
<keyword evidence="7 9" id="KW-1133">Transmembrane helix</keyword>
<evidence type="ECO:0000256" key="5">
    <source>
        <dbReference type="ARBA" id="ARBA00022692"/>
    </source>
</evidence>